<dbReference type="GO" id="GO:0009030">
    <property type="term" value="F:thiamine-phosphate kinase activity"/>
    <property type="evidence" value="ECO:0007669"/>
    <property type="project" value="UniProtKB-UniRule"/>
</dbReference>
<feature type="region of interest" description="Disordered" evidence="2">
    <location>
        <begin position="20"/>
        <end position="44"/>
    </location>
</feature>
<dbReference type="UniPathway" id="UPA00060">
    <property type="reaction ID" value="UER00142"/>
</dbReference>
<feature type="binding site" evidence="1">
    <location>
        <position position="255"/>
    </location>
    <ligand>
        <name>ATP</name>
        <dbReference type="ChEBI" id="CHEBI:30616"/>
    </ligand>
</feature>
<evidence type="ECO:0000259" key="4">
    <source>
        <dbReference type="Pfam" id="PF02769"/>
    </source>
</evidence>
<dbReference type="PANTHER" id="PTHR30270:SF0">
    <property type="entry name" value="THIAMINE-MONOPHOSPHATE KINASE"/>
    <property type="match status" value="1"/>
</dbReference>
<comment type="function">
    <text evidence="1">Catalyzes the ATP-dependent phosphorylation of thiamine-monophosphate (TMP) to form thiamine-pyrophosphate (TPP), the active form of vitamin B1.</text>
</comment>
<dbReference type="CDD" id="cd02194">
    <property type="entry name" value="ThiL"/>
    <property type="match status" value="1"/>
</dbReference>
<dbReference type="Pfam" id="PF02769">
    <property type="entry name" value="AIRS_C"/>
    <property type="match status" value="1"/>
</dbReference>
<protein>
    <recommendedName>
        <fullName evidence="1">Thiamine-monophosphate kinase</fullName>
        <shortName evidence="1">TMP kinase</shortName>
        <shortName evidence="1">Thiamine-phosphate kinase</shortName>
        <ecNumber evidence="1">2.7.4.16</ecNumber>
    </recommendedName>
</protein>
<comment type="similarity">
    <text evidence="1">Belongs to the thiamine-monophosphate kinase family.</text>
</comment>
<comment type="pathway">
    <text evidence="1">Cofactor biosynthesis; thiamine diphosphate biosynthesis; thiamine diphosphate from thiamine phosphate: step 1/1.</text>
</comment>
<dbReference type="PANTHER" id="PTHR30270">
    <property type="entry name" value="THIAMINE-MONOPHOSPHATE KINASE"/>
    <property type="match status" value="1"/>
</dbReference>
<feature type="binding site" evidence="1">
    <location>
        <position position="90"/>
    </location>
    <ligand>
        <name>Mg(2+)</name>
        <dbReference type="ChEBI" id="CHEBI:18420"/>
        <label>1</label>
    </ligand>
</feature>
<dbReference type="OrthoDB" id="9802811at2"/>
<dbReference type="NCBIfam" id="TIGR01379">
    <property type="entry name" value="thiL"/>
    <property type="match status" value="1"/>
</dbReference>
<keyword evidence="1" id="KW-0547">Nucleotide-binding</keyword>
<feature type="binding site" evidence="1">
    <location>
        <position position="120"/>
    </location>
    <ligand>
        <name>Mg(2+)</name>
        <dbReference type="ChEBI" id="CHEBI:18420"/>
        <label>3</label>
    </ligand>
</feature>
<dbReference type="InterPro" id="IPR010918">
    <property type="entry name" value="PurM-like_C_dom"/>
</dbReference>
<name>A0A5C8NP74_9ACTN</name>
<dbReference type="GO" id="GO:0009229">
    <property type="term" value="P:thiamine diphosphate biosynthetic process"/>
    <property type="evidence" value="ECO:0007669"/>
    <property type="project" value="UniProtKB-UniRule"/>
</dbReference>
<feature type="binding site" evidence="1">
    <location>
        <begin position="167"/>
        <end position="168"/>
    </location>
    <ligand>
        <name>ATP</name>
        <dbReference type="ChEBI" id="CHEBI:30616"/>
    </ligand>
</feature>
<organism evidence="5 6">
    <name type="scientific">Aeromicrobium terrae</name>
    <dbReference type="NCBI Taxonomy" id="2498846"/>
    <lineage>
        <taxon>Bacteria</taxon>
        <taxon>Bacillati</taxon>
        <taxon>Actinomycetota</taxon>
        <taxon>Actinomycetes</taxon>
        <taxon>Propionibacteriales</taxon>
        <taxon>Nocardioidaceae</taxon>
        <taxon>Aeromicrobium</taxon>
    </lineage>
</organism>
<feature type="binding site" evidence="1">
    <location>
        <position position="256"/>
    </location>
    <ligand>
        <name>Mg(2+)</name>
        <dbReference type="ChEBI" id="CHEBI:18420"/>
        <label>5</label>
    </ligand>
</feature>
<dbReference type="NCBIfam" id="NF004351">
    <property type="entry name" value="PRK05731.1-4"/>
    <property type="match status" value="1"/>
</dbReference>
<dbReference type="EMBL" id="VDUX01000001">
    <property type="protein sequence ID" value="TXL62705.1"/>
    <property type="molecule type" value="Genomic_DNA"/>
</dbReference>
<dbReference type="GO" id="GO:0009228">
    <property type="term" value="P:thiamine biosynthetic process"/>
    <property type="evidence" value="ECO:0007669"/>
    <property type="project" value="UniProtKB-KW"/>
</dbReference>
<keyword evidence="1" id="KW-0479">Metal-binding</keyword>
<feature type="binding site" evidence="1">
    <location>
        <position position="191"/>
    </location>
    <ligand>
        <name>ATP</name>
        <dbReference type="ChEBI" id="CHEBI:30616"/>
    </ligand>
</feature>
<feature type="binding site" evidence="1">
    <location>
        <position position="120"/>
    </location>
    <ligand>
        <name>Mg(2+)</name>
        <dbReference type="ChEBI" id="CHEBI:18420"/>
        <label>4</label>
    </ligand>
</feature>
<evidence type="ECO:0000259" key="3">
    <source>
        <dbReference type="Pfam" id="PF00586"/>
    </source>
</evidence>
<sequence>MYACTVISGLLRRVDVRKPEDTLPDWSDASPRSGDDGHVQPEQQTVADVGEFGLVDLVRERSGTNQQTLIGPGDDAAHVQTRDGTFVVSTDLLVEGRHFRRDWSSAGEIGRKAAAANLSDINAMGGVATVLTVGLGLPAGLMASWVTDLADGFETECALVGAHVVGGDVTAADQIVIAVTAMGDTVRPITRGGAAPGDVVAVAGTLGLAGAGFAALSRGFRSPKAAVDAHRVPSPPYAAGPRAADAGATAMIDVSDGLLADVGHVAQASNVVIDLESELFEVPEAVRTVAEALGADPLQFVLTGGDDYALVATFSAATDLPDGWTRIGSVRDVSAGEQPTVLVDGVRPEGPTGHRHWV</sequence>
<proteinExistence type="inferred from homology"/>
<keyword evidence="1" id="KW-0067">ATP-binding</keyword>
<dbReference type="GO" id="GO:0005524">
    <property type="term" value="F:ATP binding"/>
    <property type="evidence" value="ECO:0007669"/>
    <property type="project" value="UniProtKB-UniRule"/>
</dbReference>
<feature type="binding site" evidence="1">
    <location>
        <position position="89"/>
    </location>
    <ligand>
        <name>Mg(2+)</name>
        <dbReference type="ChEBI" id="CHEBI:18420"/>
        <label>4</label>
    </ligand>
</feature>
<dbReference type="InterPro" id="IPR006283">
    <property type="entry name" value="ThiL-like"/>
</dbReference>
<dbReference type="InterPro" id="IPR036676">
    <property type="entry name" value="PurM-like_C_sf"/>
</dbReference>
<dbReference type="HAMAP" id="MF_02128">
    <property type="entry name" value="TMP_kinase"/>
    <property type="match status" value="1"/>
</dbReference>
<comment type="caution">
    <text evidence="5">The sequence shown here is derived from an EMBL/GenBank/DDBJ whole genome shotgun (WGS) entry which is preliminary data.</text>
</comment>
<accession>A0A5C8NP74</accession>
<keyword evidence="1" id="KW-0784">Thiamine biosynthesis</keyword>
<feature type="binding site" evidence="1">
    <location>
        <position position="253"/>
    </location>
    <ligand>
        <name>Mg(2+)</name>
        <dbReference type="ChEBI" id="CHEBI:18420"/>
        <label>3</label>
    </ligand>
</feature>
<keyword evidence="1 5" id="KW-0808">Transferase</keyword>
<dbReference type="EC" id="2.7.4.16" evidence="1"/>
<evidence type="ECO:0000256" key="2">
    <source>
        <dbReference type="SAM" id="MobiDB-lite"/>
    </source>
</evidence>
<dbReference type="GO" id="GO:0000287">
    <property type="term" value="F:magnesium ion binding"/>
    <property type="evidence" value="ECO:0007669"/>
    <property type="project" value="UniProtKB-UniRule"/>
</dbReference>
<dbReference type="AlphaFoldDB" id="A0A5C8NP74"/>
<keyword evidence="1" id="KW-0460">Magnesium</keyword>
<evidence type="ECO:0000256" key="1">
    <source>
        <dbReference type="HAMAP-Rule" id="MF_02128"/>
    </source>
</evidence>
<feature type="binding site" evidence="1">
    <location>
        <position position="75"/>
    </location>
    <ligand>
        <name>Mg(2+)</name>
        <dbReference type="ChEBI" id="CHEBI:18420"/>
        <label>4</label>
    </ligand>
</feature>
<feature type="binding site" evidence="1">
    <location>
        <position position="306"/>
    </location>
    <ligand>
        <name>substrate</name>
    </ligand>
</feature>
<comment type="catalytic activity">
    <reaction evidence="1">
        <text>thiamine phosphate + ATP = thiamine diphosphate + ADP</text>
        <dbReference type="Rhea" id="RHEA:15913"/>
        <dbReference type="ChEBI" id="CHEBI:30616"/>
        <dbReference type="ChEBI" id="CHEBI:37575"/>
        <dbReference type="ChEBI" id="CHEBI:58937"/>
        <dbReference type="ChEBI" id="CHEBI:456216"/>
        <dbReference type="EC" id="2.7.4.16"/>
    </reaction>
</comment>
<feature type="binding site" evidence="1">
    <location>
        <position position="120"/>
    </location>
    <ligand>
        <name>Mg(2+)</name>
        <dbReference type="ChEBI" id="CHEBI:18420"/>
        <label>2</label>
    </ligand>
</feature>
<feature type="binding site" evidence="1">
    <location>
        <position position="75"/>
    </location>
    <ligand>
        <name>Mg(2+)</name>
        <dbReference type="ChEBI" id="CHEBI:18420"/>
        <label>3</label>
    </ligand>
</feature>
<feature type="domain" description="PurM-like N-terminal" evidence="3">
    <location>
        <begin position="73"/>
        <end position="183"/>
    </location>
</feature>
<dbReference type="InterPro" id="IPR036921">
    <property type="entry name" value="PurM-like_N_sf"/>
</dbReference>
<dbReference type="SUPFAM" id="SSF55326">
    <property type="entry name" value="PurM N-terminal domain-like"/>
    <property type="match status" value="1"/>
</dbReference>
<reference evidence="5 6" key="1">
    <citation type="submission" date="2019-06" db="EMBL/GenBank/DDBJ databases">
        <title>Aeromicrobium sp. nov., isolated from a maize field.</title>
        <authorList>
            <person name="Lin S.-Y."/>
            <person name="Tsai C.-F."/>
            <person name="Young C.-C."/>
        </authorList>
    </citation>
    <scope>NUCLEOTIDE SEQUENCE [LARGE SCALE GENOMIC DNA]</scope>
    <source>
        <strain evidence="5 6">CC-CFT486</strain>
    </source>
</reference>
<keyword evidence="1 5" id="KW-0418">Kinase</keyword>
<evidence type="ECO:0000313" key="5">
    <source>
        <dbReference type="EMBL" id="TXL62705.1"/>
    </source>
</evidence>
<dbReference type="Proteomes" id="UP000321571">
    <property type="component" value="Unassembled WGS sequence"/>
</dbReference>
<dbReference type="Gene3D" id="3.90.650.10">
    <property type="entry name" value="PurM-like C-terminal domain"/>
    <property type="match status" value="1"/>
</dbReference>
<feature type="binding site" evidence="1">
    <location>
        <position position="98"/>
    </location>
    <ligand>
        <name>substrate</name>
    </ligand>
</feature>
<comment type="miscellaneous">
    <text evidence="1">Reaction mechanism of ThiL seems to utilize a direct, inline transfer of the gamma-phosphate of ATP to TMP rather than a phosphorylated enzyme intermediate.</text>
</comment>
<dbReference type="SUPFAM" id="SSF56042">
    <property type="entry name" value="PurM C-terminal domain-like"/>
    <property type="match status" value="1"/>
</dbReference>
<feature type="binding site" evidence="1">
    <location>
        <position position="91"/>
    </location>
    <ligand>
        <name>Mg(2+)</name>
        <dbReference type="ChEBI" id="CHEBI:18420"/>
        <label>2</label>
    </ligand>
</feature>
<feature type="binding site" evidence="1">
    <location>
        <position position="91"/>
    </location>
    <ligand>
        <name>Mg(2+)</name>
        <dbReference type="ChEBI" id="CHEBI:18420"/>
        <label>1</label>
    </ligand>
</feature>
<dbReference type="Pfam" id="PF00586">
    <property type="entry name" value="AIRS"/>
    <property type="match status" value="1"/>
</dbReference>
<feature type="domain" description="PurM-like C-terminal" evidence="4">
    <location>
        <begin position="196"/>
        <end position="289"/>
    </location>
</feature>
<keyword evidence="6" id="KW-1185">Reference proteome</keyword>
<feature type="binding site" evidence="1">
    <location>
        <position position="168"/>
    </location>
    <ligand>
        <name>Mg(2+)</name>
        <dbReference type="ChEBI" id="CHEBI:18420"/>
        <label>1</label>
    </ligand>
</feature>
<gene>
    <name evidence="1" type="primary">thiL</name>
    <name evidence="5" type="ORF">FHP06_00180</name>
</gene>
<dbReference type="Gene3D" id="3.30.1330.10">
    <property type="entry name" value="PurM-like, N-terminal domain"/>
    <property type="match status" value="1"/>
</dbReference>
<comment type="caution">
    <text evidence="1">Lacks conserved residue(s) required for the propagation of feature annotation.</text>
</comment>
<dbReference type="InterPro" id="IPR016188">
    <property type="entry name" value="PurM-like_N"/>
</dbReference>
<evidence type="ECO:0000313" key="6">
    <source>
        <dbReference type="Proteomes" id="UP000321571"/>
    </source>
</evidence>